<dbReference type="EMBL" id="JAKKDV010000004">
    <property type="protein sequence ID" value="MCF7561093.1"/>
    <property type="molecule type" value="Genomic_DNA"/>
</dbReference>
<comment type="similarity">
    <text evidence="1">Belongs to the AHA1 family.</text>
</comment>
<evidence type="ECO:0000313" key="4">
    <source>
        <dbReference type="Proteomes" id="UP001200022"/>
    </source>
</evidence>
<protein>
    <submittedName>
        <fullName evidence="3">SRPBCC family protein</fullName>
    </submittedName>
</protein>
<evidence type="ECO:0000313" key="3">
    <source>
        <dbReference type="EMBL" id="MCF7561093.1"/>
    </source>
</evidence>
<dbReference type="CDD" id="cd08897">
    <property type="entry name" value="SRPBCC_CalC_Aha1-like_4"/>
    <property type="match status" value="1"/>
</dbReference>
<reference evidence="3 4" key="1">
    <citation type="submission" date="2022-01" db="EMBL/GenBank/DDBJ databases">
        <title>Draft genome sequence of Sabulilitoribacter multivorans KCTC 32326.</title>
        <authorList>
            <person name="Oh J.-S."/>
        </authorList>
    </citation>
    <scope>NUCLEOTIDE SEQUENCE [LARGE SCALE GENOMIC DNA]</scope>
    <source>
        <strain evidence="3 4">M-M16</strain>
    </source>
</reference>
<feature type="domain" description="Activator of Hsp90 ATPase homologue 1/2-like C-terminal" evidence="2">
    <location>
        <begin position="9"/>
        <end position="132"/>
    </location>
</feature>
<keyword evidence="4" id="KW-1185">Reference proteome</keyword>
<dbReference type="SUPFAM" id="SSF55961">
    <property type="entry name" value="Bet v1-like"/>
    <property type="match status" value="1"/>
</dbReference>
<dbReference type="InterPro" id="IPR023393">
    <property type="entry name" value="START-like_dom_sf"/>
</dbReference>
<evidence type="ECO:0000259" key="2">
    <source>
        <dbReference type="Pfam" id="PF08327"/>
    </source>
</evidence>
<sequence>MITVETTIKAPIEKVWEFWTKPEHITNWNFASDDWCCPSATNDLRPDGKFVWRMEAKDGSMGFDFNGIYNQIEKHKFISYTMEDGRNVEIEFKAEGDNIKLTESFEPETTNPVEMQRAGWQAILENFKKLVESSK</sequence>
<comment type="caution">
    <text evidence="3">The sequence shown here is derived from an EMBL/GenBank/DDBJ whole genome shotgun (WGS) entry which is preliminary data.</text>
</comment>
<dbReference type="InterPro" id="IPR013538">
    <property type="entry name" value="ASHA1/2-like_C"/>
</dbReference>
<dbReference type="Gene3D" id="3.30.530.20">
    <property type="match status" value="1"/>
</dbReference>
<gene>
    <name evidence="3" type="ORF">L3X39_10640</name>
</gene>
<evidence type="ECO:0000256" key="1">
    <source>
        <dbReference type="ARBA" id="ARBA00006817"/>
    </source>
</evidence>
<name>A0ABS9IKG9_9FLAO</name>
<proteinExistence type="inferred from homology"/>
<organism evidence="3 4">
    <name type="scientific">Flaviramulus multivorans</name>
    <dbReference type="NCBI Taxonomy" id="1304750"/>
    <lineage>
        <taxon>Bacteria</taxon>
        <taxon>Pseudomonadati</taxon>
        <taxon>Bacteroidota</taxon>
        <taxon>Flavobacteriia</taxon>
        <taxon>Flavobacteriales</taxon>
        <taxon>Flavobacteriaceae</taxon>
        <taxon>Flaviramulus</taxon>
    </lineage>
</organism>
<dbReference type="Pfam" id="PF08327">
    <property type="entry name" value="AHSA1"/>
    <property type="match status" value="1"/>
</dbReference>
<accession>A0ABS9IKG9</accession>
<dbReference type="Proteomes" id="UP001200022">
    <property type="component" value="Unassembled WGS sequence"/>
</dbReference>